<feature type="signal peptide" evidence="4">
    <location>
        <begin position="1"/>
        <end position="25"/>
    </location>
</feature>
<dbReference type="RefSeq" id="WP_353933228.1">
    <property type="nucleotide sequence ID" value="NZ_CP150886.1"/>
</dbReference>
<dbReference type="Pfam" id="PF14559">
    <property type="entry name" value="TPR_19"/>
    <property type="match status" value="1"/>
</dbReference>
<keyword evidence="4" id="KW-0732">Signal</keyword>
<proteinExistence type="predicted"/>
<accession>A0ABZ2UYD3</accession>
<dbReference type="Pfam" id="PF13414">
    <property type="entry name" value="TPR_11"/>
    <property type="match status" value="1"/>
</dbReference>
<name>A0ABZ2UYD3_9CYAN</name>
<evidence type="ECO:0000256" key="4">
    <source>
        <dbReference type="SAM" id="SignalP"/>
    </source>
</evidence>
<protein>
    <submittedName>
        <fullName evidence="5">Tetratricopeptide repeat protein</fullName>
    </submittedName>
</protein>
<evidence type="ECO:0000256" key="2">
    <source>
        <dbReference type="ARBA" id="ARBA00022803"/>
    </source>
</evidence>
<reference evidence="5 6" key="1">
    <citation type="submission" date="2024-04" db="EMBL/GenBank/DDBJ databases">
        <title>Okeanomitos corallinicola gen. &amp; sp. nov. (Nostocales, Cyanobacteria), a new toxic marine heterocyst-forming cyanobacterium from a coral reef.</title>
        <authorList>
            <person name="Li H."/>
            <person name="Li R."/>
            <person name="Kang J."/>
            <person name="Hii K.S."/>
            <person name="Mohamed H.F."/>
            <person name="Xu X."/>
            <person name="Luo Z."/>
        </authorList>
    </citation>
    <scope>NUCLEOTIDE SEQUENCE [LARGE SCALE GENOMIC DNA]</scope>
    <source>
        <strain evidence="5 6">TIOX110</strain>
    </source>
</reference>
<dbReference type="PANTHER" id="PTHR44858:SF1">
    <property type="entry name" value="UDP-N-ACETYLGLUCOSAMINE--PEPTIDE N-ACETYLGLUCOSAMINYLTRANSFERASE SPINDLY-RELATED"/>
    <property type="match status" value="1"/>
</dbReference>
<feature type="repeat" description="TPR" evidence="3">
    <location>
        <begin position="74"/>
        <end position="107"/>
    </location>
</feature>
<dbReference type="PROSITE" id="PS50005">
    <property type="entry name" value="TPR"/>
    <property type="match status" value="4"/>
</dbReference>
<evidence type="ECO:0000256" key="1">
    <source>
        <dbReference type="ARBA" id="ARBA00022737"/>
    </source>
</evidence>
<keyword evidence="6" id="KW-1185">Reference proteome</keyword>
<dbReference type="InterPro" id="IPR019734">
    <property type="entry name" value="TPR_rpt"/>
</dbReference>
<sequence>MYKQTSFLVAILLLGSVVTATPAIAQSSEILVAQARNPRLKELLEQGRRLVDAGDYNGAIAVYQEAGKLDPRNAKIHSGIGYLYAQQGNFQSALTSYRRAIAIDGNNSDFYYAVGYIKGNLSDTNGAKEAYRRAIQLNRGNFNAYLGLGVTQTALGDYESAMWAYEEAIKLNRNNPRIYELMGSMFKKRRQTQQASNVLRKALSLYRSGNDSEGANRVEDMLREIGG</sequence>
<dbReference type="PROSITE" id="PS50293">
    <property type="entry name" value="TPR_REGION"/>
    <property type="match status" value="1"/>
</dbReference>
<dbReference type="PANTHER" id="PTHR44858">
    <property type="entry name" value="TETRATRICOPEPTIDE REPEAT PROTEIN 6"/>
    <property type="match status" value="1"/>
</dbReference>
<gene>
    <name evidence="5" type="ORF">WJM97_19630</name>
</gene>
<evidence type="ECO:0000313" key="6">
    <source>
        <dbReference type="Proteomes" id="UP001483337"/>
    </source>
</evidence>
<keyword evidence="1" id="KW-0677">Repeat</keyword>
<feature type="repeat" description="TPR" evidence="3">
    <location>
        <begin position="108"/>
        <end position="141"/>
    </location>
</feature>
<evidence type="ECO:0000313" key="5">
    <source>
        <dbReference type="EMBL" id="WZB90329.1"/>
    </source>
</evidence>
<keyword evidence="2 3" id="KW-0802">TPR repeat</keyword>
<dbReference type="EMBL" id="CP150886">
    <property type="protein sequence ID" value="WZB90329.1"/>
    <property type="molecule type" value="Genomic_DNA"/>
</dbReference>
<dbReference type="Gene3D" id="1.25.40.10">
    <property type="entry name" value="Tetratricopeptide repeat domain"/>
    <property type="match status" value="2"/>
</dbReference>
<feature type="repeat" description="TPR" evidence="3">
    <location>
        <begin position="40"/>
        <end position="73"/>
    </location>
</feature>
<dbReference type="Proteomes" id="UP001483337">
    <property type="component" value="Chromosome"/>
</dbReference>
<dbReference type="SMART" id="SM00028">
    <property type="entry name" value="TPR"/>
    <property type="match status" value="5"/>
</dbReference>
<dbReference type="InterPro" id="IPR050498">
    <property type="entry name" value="Ycf3"/>
</dbReference>
<feature type="chain" id="PRO_5045742301" evidence="4">
    <location>
        <begin position="26"/>
        <end position="227"/>
    </location>
</feature>
<dbReference type="InterPro" id="IPR011990">
    <property type="entry name" value="TPR-like_helical_dom_sf"/>
</dbReference>
<dbReference type="SUPFAM" id="SSF48452">
    <property type="entry name" value="TPR-like"/>
    <property type="match status" value="1"/>
</dbReference>
<feature type="repeat" description="TPR" evidence="3">
    <location>
        <begin position="142"/>
        <end position="175"/>
    </location>
</feature>
<organism evidence="5 6">
    <name type="scientific">Okeanomitos corallinicola TIOX110</name>
    <dbReference type="NCBI Taxonomy" id="3133117"/>
    <lineage>
        <taxon>Bacteria</taxon>
        <taxon>Bacillati</taxon>
        <taxon>Cyanobacteriota</taxon>
        <taxon>Cyanophyceae</taxon>
        <taxon>Nostocales</taxon>
        <taxon>Aphanizomenonaceae</taxon>
        <taxon>Okeanomitos</taxon>
    </lineage>
</organism>
<evidence type="ECO:0000256" key="3">
    <source>
        <dbReference type="PROSITE-ProRule" id="PRU00339"/>
    </source>
</evidence>